<feature type="signal peptide" evidence="1">
    <location>
        <begin position="1"/>
        <end position="18"/>
    </location>
</feature>
<evidence type="ECO:0000313" key="2">
    <source>
        <dbReference type="EMBL" id="KAK3387973.1"/>
    </source>
</evidence>
<dbReference type="Proteomes" id="UP001285441">
    <property type="component" value="Unassembled WGS sequence"/>
</dbReference>
<evidence type="ECO:0008006" key="4">
    <source>
        <dbReference type="Google" id="ProtNLM"/>
    </source>
</evidence>
<keyword evidence="3" id="KW-1185">Reference proteome</keyword>
<dbReference type="EMBL" id="JAULSW010000003">
    <property type="protein sequence ID" value="KAK3387973.1"/>
    <property type="molecule type" value="Genomic_DNA"/>
</dbReference>
<reference evidence="2" key="1">
    <citation type="journal article" date="2023" name="Mol. Phylogenet. Evol.">
        <title>Genome-scale phylogeny and comparative genomics of the fungal order Sordariales.</title>
        <authorList>
            <person name="Hensen N."/>
            <person name="Bonometti L."/>
            <person name="Westerberg I."/>
            <person name="Brannstrom I.O."/>
            <person name="Guillou S."/>
            <person name="Cros-Aarteil S."/>
            <person name="Calhoun S."/>
            <person name="Haridas S."/>
            <person name="Kuo A."/>
            <person name="Mondo S."/>
            <person name="Pangilinan J."/>
            <person name="Riley R."/>
            <person name="LaButti K."/>
            <person name="Andreopoulos B."/>
            <person name="Lipzen A."/>
            <person name="Chen C."/>
            <person name="Yan M."/>
            <person name="Daum C."/>
            <person name="Ng V."/>
            <person name="Clum A."/>
            <person name="Steindorff A."/>
            <person name="Ohm R.A."/>
            <person name="Martin F."/>
            <person name="Silar P."/>
            <person name="Natvig D.O."/>
            <person name="Lalanne C."/>
            <person name="Gautier V."/>
            <person name="Ament-Velasquez S.L."/>
            <person name="Kruys A."/>
            <person name="Hutchinson M.I."/>
            <person name="Powell A.J."/>
            <person name="Barry K."/>
            <person name="Miller A.N."/>
            <person name="Grigoriev I.V."/>
            <person name="Debuchy R."/>
            <person name="Gladieux P."/>
            <person name="Hiltunen Thoren M."/>
            <person name="Johannesson H."/>
        </authorList>
    </citation>
    <scope>NUCLEOTIDE SEQUENCE</scope>
    <source>
        <strain evidence="2">CBS 232.78</strain>
    </source>
</reference>
<proteinExistence type="predicted"/>
<accession>A0AAE0NUH9</accession>
<protein>
    <recommendedName>
        <fullName evidence="4">Small secreted protein</fullName>
    </recommendedName>
</protein>
<keyword evidence="1" id="KW-0732">Signal</keyword>
<dbReference type="AlphaFoldDB" id="A0AAE0NUH9"/>
<organism evidence="2 3">
    <name type="scientific">Podospora didyma</name>
    <dbReference type="NCBI Taxonomy" id="330526"/>
    <lineage>
        <taxon>Eukaryota</taxon>
        <taxon>Fungi</taxon>
        <taxon>Dikarya</taxon>
        <taxon>Ascomycota</taxon>
        <taxon>Pezizomycotina</taxon>
        <taxon>Sordariomycetes</taxon>
        <taxon>Sordariomycetidae</taxon>
        <taxon>Sordariales</taxon>
        <taxon>Podosporaceae</taxon>
        <taxon>Podospora</taxon>
    </lineage>
</organism>
<comment type="caution">
    <text evidence="2">The sequence shown here is derived from an EMBL/GenBank/DDBJ whole genome shotgun (WGS) entry which is preliminary data.</text>
</comment>
<gene>
    <name evidence="2" type="ORF">B0H63DRAFT_471283</name>
</gene>
<sequence length="154" mass="16008">MQLTNSILALVAATSAMAAPAINSARAADSVSAMADVPQWTFNAFTRTCNADDTSCTISFDVDTHLAAATHCAYSVTAAAPAKASRASVNGVTCGAYTISSGWSGQFGEGNGFTTWSVVDWSKRLITWPAYSDRELVNGVAVTPNKSFAPTTLS</sequence>
<reference evidence="2" key="2">
    <citation type="submission" date="2023-06" db="EMBL/GenBank/DDBJ databases">
        <authorList>
            <consortium name="Lawrence Berkeley National Laboratory"/>
            <person name="Haridas S."/>
            <person name="Hensen N."/>
            <person name="Bonometti L."/>
            <person name="Westerberg I."/>
            <person name="Brannstrom I.O."/>
            <person name="Guillou S."/>
            <person name="Cros-Aarteil S."/>
            <person name="Calhoun S."/>
            <person name="Kuo A."/>
            <person name="Mondo S."/>
            <person name="Pangilinan J."/>
            <person name="Riley R."/>
            <person name="LaButti K."/>
            <person name="Andreopoulos B."/>
            <person name="Lipzen A."/>
            <person name="Chen C."/>
            <person name="Yanf M."/>
            <person name="Daum C."/>
            <person name="Ng V."/>
            <person name="Clum A."/>
            <person name="Steindorff A."/>
            <person name="Ohm R."/>
            <person name="Martin F."/>
            <person name="Silar P."/>
            <person name="Natvig D."/>
            <person name="Lalanne C."/>
            <person name="Gautier V."/>
            <person name="Ament-velasquez S.L."/>
            <person name="Kruys A."/>
            <person name="Hutchinson M.I."/>
            <person name="Powell A.J."/>
            <person name="Barry K."/>
            <person name="Miller A.N."/>
            <person name="Grigoriev I.V."/>
            <person name="Debuchy R."/>
            <person name="Gladieux P."/>
            <person name="Thoren M.H."/>
            <person name="Johannesson H."/>
        </authorList>
    </citation>
    <scope>NUCLEOTIDE SEQUENCE</scope>
    <source>
        <strain evidence="2">CBS 232.78</strain>
    </source>
</reference>
<evidence type="ECO:0000313" key="3">
    <source>
        <dbReference type="Proteomes" id="UP001285441"/>
    </source>
</evidence>
<evidence type="ECO:0000256" key="1">
    <source>
        <dbReference type="SAM" id="SignalP"/>
    </source>
</evidence>
<name>A0AAE0NUH9_9PEZI</name>
<feature type="chain" id="PRO_5042171296" description="Small secreted protein" evidence="1">
    <location>
        <begin position="19"/>
        <end position="154"/>
    </location>
</feature>